<dbReference type="OrthoDB" id="7408914at2759"/>
<evidence type="ECO:0000313" key="3">
    <source>
        <dbReference type="RefSeq" id="XP_025410850.1"/>
    </source>
</evidence>
<evidence type="ECO:0000259" key="1">
    <source>
        <dbReference type="PROSITE" id="PS51029"/>
    </source>
</evidence>
<organism evidence="2 3">
    <name type="scientific">Sipha flava</name>
    <name type="common">yellow sugarcane aphid</name>
    <dbReference type="NCBI Taxonomy" id="143950"/>
    <lineage>
        <taxon>Eukaryota</taxon>
        <taxon>Metazoa</taxon>
        <taxon>Ecdysozoa</taxon>
        <taxon>Arthropoda</taxon>
        <taxon>Hexapoda</taxon>
        <taxon>Insecta</taxon>
        <taxon>Pterygota</taxon>
        <taxon>Neoptera</taxon>
        <taxon>Paraneoptera</taxon>
        <taxon>Hemiptera</taxon>
        <taxon>Sternorrhyncha</taxon>
        <taxon>Aphidomorpha</taxon>
        <taxon>Aphidoidea</taxon>
        <taxon>Aphididae</taxon>
        <taxon>Sipha</taxon>
    </lineage>
</organism>
<protein>
    <submittedName>
        <fullName evidence="3">Uncharacterized protein LOC112683876</fullName>
    </submittedName>
</protein>
<feature type="domain" description="MADF" evidence="1">
    <location>
        <begin position="10"/>
        <end position="91"/>
    </location>
</feature>
<dbReference type="AlphaFoldDB" id="A0A8B8FKI4"/>
<gene>
    <name evidence="3" type="primary">LOC112683876</name>
</gene>
<reference evidence="3" key="1">
    <citation type="submission" date="2025-08" db="UniProtKB">
        <authorList>
            <consortium name="RefSeq"/>
        </authorList>
    </citation>
    <scope>IDENTIFICATION</scope>
    <source>
        <tissue evidence="3">Whole body</tissue>
    </source>
</reference>
<dbReference type="RefSeq" id="XP_025410850.1">
    <property type="nucleotide sequence ID" value="XM_025555065.1"/>
</dbReference>
<dbReference type="Pfam" id="PF10545">
    <property type="entry name" value="MADF_DNA_bdg"/>
    <property type="match status" value="1"/>
</dbReference>
<dbReference type="GeneID" id="112683876"/>
<dbReference type="InterPro" id="IPR006578">
    <property type="entry name" value="MADF-dom"/>
</dbReference>
<accession>A0A8B8FKI4</accession>
<dbReference type="PROSITE" id="PS51029">
    <property type="entry name" value="MADF"/>
    <property type="match status" value="1"/>
</dbReference>
<dbReference type="Proteomes" id="UP000694846">
    <property type="component" value="Unplaced"/>
</dbReference>
<dbReference type="PANTHER" id="PTHR21505:SF12">
    <property type="entry name" value="MADF DOMAIN-CONTAINING PROTEIN-RELATED"/>
    <property type="match status" value="1"/>
</dbReference>
<name>A0A8B8FKI4_9HEMI</name>
<sequence>MKWTNANVGQLIELYREHEVLWNTTLIDFKNRNKKHDAWTTIAKYFQTDKDMVEKKMRSLIGQLQRDLTFLKDKHKSRLPQEAEIKTQTIDPSDSMVEINLTHQLDQIQKDSNISLEIQSNIDFDGPKELFKCPQKTPNHKTKSFKTDNKDKFDIFGQHVACKIRKLSTSYAKSTIQYHINNIIFQAELGQYDQPPQTQFKTYQTPYFDYQPSSSLLVSESSSSRPSTPITFILQQPWEDYETKDEA</sequence>
<evidence type="ECO:0000313" key="2">
    <source>
        <dbReference type="Proteomes" id="UP000694846"/>
    </source>
</evidence>
<keyword evidence="2" id="KW-1185">Reference proteome</keyword>
<dbReference type="PANTHER" id="PTHR21505">
    <property type="entry name" value="MADF DOMAIN-CONTAINING PROTEIN-RELATED"/>
    <property type="match status" value="1"/>
</dbReference>
<proteinExistence type="predicted"/>
<dbReference type="SMART" id="SM00595">
    <property type="entry name" value="MADF"/>
    <property type="match status" value="1"/>
</dbReference>